<keyword evidence="3 8" id="KW-0808">Transferase</keyword>
<dbReference type="Pfam" id="PF00370">
    <property type="entry name" value="FGGY_N"/>
    <property type="match status" value="1"/>
</dbReference>
<sequence>MEALLGIDIGTSSVKSMLMDVEGRMLGFAQLDYETHIPSPFYAEQDPEEWWHLTCKTTAAALQQANLGAERIIGIGLSGQMHGLVALDENGEVIRPSIIWCDQRTVGEKLELEKVFTPKELGELIQNPVATGFQLLSLMWMKNHEPELYRRIRSVILPKDYVRYRLTGAIGVETTDASSTSAYNVADRCWSEELFAKVGIDQALFPTAGEPWQISGSVTRQAAAEGPFAVGTPVVYGGADQPMQAIGNGIVSPGTVSCTIGTGGQLFAPIVRPVYDELLRTHTYVHAVPDRWYLLGASMSAGLSLRWLAGQILHDTDYPRLDERAEAIPAGSEGVIFLPYLAGDRTPHMDPHAKGMFFGLTLKHTDAHLVRSVLEGVGYSMRDSLEIFKSLGVGMDKLIVSGGGAKSDLWKQILADILGVDVYVSTMREQACFGAAMIAGVGVQVYSSVESACAAIVSIHEQPVVPIQANAAKYERGYRTYKQLYERNRDLFLPTSETE</sequence>
<dbReference type="GO" id="GO:0004856">
    <property type="term" value="F:D-xylulokinase activity"/>
    <property type="evidence" value="ECO:0007669"/>
    <property type="project" value="UniProtKB-EC"/>
</dbReference>
<dbReference type="InterPro" id="IPR006000">
    <property type="entry name" value="Xylulokinase"/>
</dbReference>
<organism evidence="13 14">
    <name type="scientific">Paenibacillus lignilyticus</name>
    <dbReference type="NCBI Taxonomy" id="1172615"/>
    <lineage>
        <taxon>Bacteria</taxon>
        <taxon>Bacillati</taxon>
        <taxon>Bacillota</taxon>
        <taxon>Bacilli</taxon>
        <taxon>Bacillales</taxon>
        <taxon>Paenibacillaceae</taxon>
        <taxon>Paenibacillus</taxon>
    </lineage>
</organism>
<evidence type="ECO:0000259" key="11">
    <source>
        <dbReference type="Pfam" id="PF00370"/>
    </source>
</evidence>
<protein>
    <recommendedName>
        <fullName evidence="8 10">Xylulose kinase</fullName>
        <shortName evidence="8 10">Xylulokinase</shortName>
        <ecNumber evidence="8 10">2.7.1.17</ecNumber>
    </recommendedName>
</protein>
<dbReference type="EC" id="2.7.1.17" evidence="8 10"/>
<dbReference type="Gene3D" id="3.30.420.40">
    <property type="match status" value="2"/>
</dbReference>
<evidence type="ECO:0000256" key="5">
    <source>
        <dbReference type="ARBA" id="ARBA00022777"/>
    </source>
</evidence>
<dbReference type="InterPro" id="IPR050406">
    <property type="entry name" value="FGGY_Carb_Kinase"/>
</dbReference>
<feature type="domain" description="Carbohydrate kinase FGGY N-terminal" evidence="11">
    <location>
        <begin position="4"/>
        <end position="247"/>
    </location>
</feature>
<comment type="function">
    <text evidence="8">Catalyzes the phosphorylation of D-xylulose to D-xylulose 5-phosphate.</text>
</comment>
<keyword evidence="7 8" id="KW-0119">Carbohydrate metabolism</keyword>
<feature type="active site" description="Proton acceptor" evidence="8">
    <location>
        <position position="240"/>
    </location>
</feature>
<evidence type="ECO:0000313" key="14">
    <source>
        <dbReference type="Proteomes" id="UP000673394"/>
    </source>
</evidence>
<accession>A0ABS5CFE2</accession>
<dbReference type="Pfam" id="PF02782">
    <property type="entry name" value="FGGY_C"/>
    <property type="match status" value="1"/>
</dbReference>
<evidence type="ECO:0000259" key="12">
    <source>
        <dbReference type="Pfam" id="PF02782"/>
    </source>
</evidence>
<dbReference type="PANTHER" id="PTHR43095">
    <property type="entry name" value="SUGAR KINASE"/>
    <property type="match status" value="1"/>
</dbReference>
<evidence type="ECO:0000256" key="7">
    <source>
        <dbReference type="ARBA" id="ARBA00023277"/>
    </source>
</evidence>
<dbReference type="Proteomes" id="UP000673394">
    <property type="component" value="Unassembled WGS sequence"/>
</dbReference>
<keyword evidence="4 8" id="KW-0547">Nucleotide-binding</keyword>
<evidence type="ECO:0000256" key="3">
    <source>
        <dbReference type="ARBA" id="ARBA00022679"/>
    </source>
</evidence>
<dbReference type="CDD" id="cd07808">
    <property type="entry name" value="ASKHA_NBD_FGGY_EcXK-like"/>
    <property type="match status" value="1"/>
</dbReference>
<dbReference type="HAMAP" id="MF_02220">
    <property type="entry name" value="XylB"/>
    <property type="match status" value="1"/>
</dbReference>
<dbReference type="PIRSF" id="PIRSF000538">
    <property type="entry name" value="GlpK"/>
    <property type="match status" value="1"/>
</dbReference>
<dbReference type="InterPro" id="IPR000577">
    <property type="entry name" value="Carb_kinase_FGGY"/>
</dbReference>
<feature type="site" description="Important for activity" evidence="8">
    <location>
        <position position="8"/>
    </location>
</feature>
<dbReference type="InterPro" id="IPR018485">
    <property type="entry name" value="FGGY_C"/>
</dbReference>
<feature type="domain" description="Carbohydrate kinase FGGY C-terminal" evidence="12">
    <location>
        <begin position="257"/>
        <end position="441"/>
    </location>
</feature>
<keyword evidence="14" id="KW-1185">Reference proteome</keyword>
<name>A0ABS5CFE2_9BACL</name>
<dbReference type="PANTHER" id="PTHR43095:SF5">
    <property type="entry name" value="XYLULOSE KINASE"/>
    <property type="match status" value="1"/>
</dbReference>
<dbReference type="SUPFAM" id="SSF53067">
    <property type="entry name" value="Actin-like ATPase domain"/>
    <property type="match status" value="2"/>
</dbReference>
<reference evidence="13 14" key="1">
    <citation type="submission" date="2021-04" db="EMBL/GenBank/DDBJ databases">
        <title>Paenibacillus sp. DLE-14 whole genome sequence.</title>
        <authorList>
            <person name="Ham Y.J."/>
        </authorList>
    </citation>
    <scope>NUCLEOTIDE SEQUENCE [LARGE SCALE GENOMIC DNA]</scope>
    <source>
        <strain evidence="13 14">DLE-14</strain>
    </source>
</reference>
<feature type="binding site" evidence="8">
    <location>
        <begin position="81"/>
        <end position="82"/>
    </location>
    <ligand>
        <name>substrate</name>
    </ligand>
</feature>
<evidence type="ECO:0000313" key="13">
    <source>
        <dbReference type="EMBL" id="MBP3964592.1"/>
    </source>
</evidence>
<evidence type="ECO:0000256" key="4">
    <source>
        <dbReference type="ARBA" id="ARBA00022741"/>
    </source>
</evidence>
<evidence type="ECO:0000256" key="2">
    <source>
        <dbReference type="ARBA" id="ARBA00022629"/>
    </source>
</evidence>
<dbReference type="EMBL" id="JAGKSP010000007">
    <property type="protein sequence ID" value="MBP3964592.1"/>
    <property type="molecule type" value="Genomic_DNA"/>
</dbReference>
<dbReference type="InterPro" id="IPR018483">
    <property type="entry name" value="Carb_kinase_FGGY_CS"/>
</dbReference>
<dbReference type="RefSeq" id="WP_210660212.1">
    <property type="nucleotide sequence ID" value="NZ_JAGKSP010000007.1"/>
</dbReference>
<dbReference type="PROSITE" id="PS00445">
    <property type="entry name" value="FGGY_KINASES_2"/>
    <property type="match status" value="1"/>
</dbReference>
<evidence type="ECO:0000256" key="10">
    <source>
        <dbReference type="RuleBase" id="RU364073"/>
    </source>
</evidence>
<comment type="caution">
    <text evidence="13">The sequence shown here is derived from an EMBL/GenBank/DDBJ whole genome shotgun (WGS) entry which is preliminary data.</text>
</comment>
<proteinExistence type="inferred from homology"/>
<evidence type="ECO:0000256" key="6">
    <source>
        <dbReference type="ARBA" id="ARBA00022840"/>
    </source>
</evidence>
<evidence type="ECO:0000256" key="8">
    <source>
        <dbReference type="HAMAP-Rule" id="MF_02220"/>
    </source>
</evidence>
<keyword evidence="5 8" id="KW-0418">Kinase</keyword>
<dbReference type="InterPro" id="IPR043129">
    <property type="entry name" value="ATPase_NBD"/>
</dbReference>
<keyword evidence="2 8" id="KW-0859">Xylose metabolism</keyword>
<comment type="similarity">
    <text evidence="1 8 9">Belongs to the FGGY kinase family.</text>
</comment>
<evidence type="ECO:0000256" key="9">
    <source>
        <dbReference type="RuleBase" id="RU003733"/>
    </source>
</evidence>
<dbReference type="InterPro" id="IPR018484">
    <property type="entry name" value="FGGY_N"/>
</dbReference>
<evidence type="ECO:0000256" key="1">
    <source>
        <dbReference type="ARBA" id="ARBA00009156"/>
    </source>
</evidence>
<comment type="catalytic activity">
    <reaction evidence="8 10">
        <text>D-xylulose + ATP = D-xylulose 5-phosphate + ADP + H(+)</text>
        <dbReference type="Rhea" id="RHEA:10964"/>
        <dbReference type="ChEBI" id="CHEBI:15378"/>
        <dbReference type="ChEBI" id="CHEBI:17140"/>
        <dbReference type="ChEBI" id="CHEBI:30616"/>
        <dbReference type="ChEBI" id="CHEBI:57737"/>
        <dbReference type="ChEBI" id="CHEBI:456216"/>
        <dbReference type="EC" id="2.7.1.17"/>
    </reaction>
</comment>
<dbReference type="NCBIfam" id="TIGR01312">
    <property type="entry name" value="XylB"/>
    <property type="match status" value="1"/>
</dbReference>
<gene>
    <name evidence="8 10 13" type="primary">xylB</name>
    <name evidence="13" type="ORF">I8J30_17880</name>
</gene>
<keyword evidence="6 8" id="KW-0067">ATP-binding</keyword>